<protein>
    <submittedName>
        <fullName evidence="1">Uncharacterized protein</fullName>
    </submittedName>
</protein>
<proteinExistence type="predicted"/>
<sequence>MAETFNEKFNSNVTFAMRESENAIQIVEESFKVLTPQSNNHFNYYGWLLRCIKEIDADILVLDVRDCLSKEELKKIK</sequence>
<feature type="non-terminal residue" evidence="1">
    <location>
        <position position="77"/>
    </location>
</feature>
<gene>
    <name evidence="1" type="ORF">METZ01_LOCUS424387</name>
</gene>
<reference evidence="1" key="1">
    <citation type="submission" date="2018-05" db="EMBL/GenBank/DDBJ databases">
        <authorList>
            <person name="Lanie J.A."/>
            <person name="Ng W.-L."/>
            <person name="Kazmierczak K.M."/>
            <person name="Andrzejewski T.M."/>
            <person name="Davidsen T.M."/>
            <person name="Wayne K.J."/>
            <person name="Tettelin H."/>
            <person name="Glass J.I."/>
            <person name="Rusch D."/>
            <person name="Podicherti R."/>
            <person name="Tsui H.-C.T."/>
            <person name="Winkler M.E."/>
        </authorList>
    </citation>
    <scope>NUCLEOTIDE SEQUENCE</scope>
</reference>
<accession>A0A382XKQ4</accession>
<evidence type="ECO:0000313" key="1">
    <source>
        <dbReference type="EMBL" id="SVD71533.1"/>
    </source>
</evidence>
<dbReference type="EMBL" id="UINC01168483">
    <property type="protein sequence ID" value="SVD71533.1"/>
    <property type="molecule type" value="Genomic_DNA"/>
</dbReference>
<dbReference type="AlphaFoldDB" id="A0A382XKQ4"/>
<name>A0A382XKQ4_9ZZZZ</name>
<organism evidence="1">
    <name type="scientific">marine metagenome</name>
    <dbReference type="NCBI Taxonomy" id="408172"/>
    <lineage>
        <taxon>unclassified sequences</taxon>
        <taxon>metagenomes</taxon>
        <taxon>ecological metagenomes</taxon>
    </lineage>
</organism>